<dbReference type="Proteomes" id="UP000091956">
    <property type="component" value="Unassembled WGS sequence"/>
</dbReference>
<sequence>MTLVQIAVVTVAAVIILLTALAGYAYSQIRLLSLPFPLTLPLLITLLPILTTLTTTYLTRLLRPSNLPTFTTLLTLITTFETALATWALTYLPASCGLEERWSALYRAKNADAIRRIQDRWTCCGFNSVVDRAWPFPHGKSGADQCREVLGREVACGRAWAEEEKRMAGVLVGVAVAVFVVKVAILSTQMRSTAWTRPAWMRFMSGTEPGDLEDSRGGRESERLLIGEGARVEEEYHDEEGDVDGTLRGTDADADAEGVNRPRLEPSGLTGDGAQWRE</sequence>
<proteinExistence type="predicted"/>
<keyword evidence="4" id="KW-1185">Reference proteome</keyword>
<keyword evidence="2" id="KW-0472">Membrane</keyword>
<name>A0A1B8GP20_9PEZI</name>
<reference evidence="4" key="2">
    <citation type="journal article" date="2018" name="Nat. Commun.">
        <title>Extreme sensitivity to ultraviolet light in the fungal pathogen causing white-nose syndrome of bats.</title>
        <authorList>
            <person name="Palmer J.M."/>
            <person name="Drees K.P."/>
            <person name="Foster J.T."/>
            <person name="Lindner D.L."/>
        </authorList>
    </citation>
    <scope>NUCLEOTIDE SEQUENCE [LARGE SCALE GENOMIC DNA]</scope>
    <source>
        <strain evidence="4">UAMH 10579</strain>
    </source>
</reference>
<evidence type="ECO:0000256" key="2">
    <source>
        <dbReference type="SAM" id="Phobius"/>
    </source>
</evidence>
<dbReference type="EMBL" id="KV460221">
    <property type="protein sequence ID" value="OBT97606.1"/>
    <property type="molecule type" value="Genomic_DNA"/>
</dbReference>
<feature type="transmembrane region" description="Helical" evidence="2">
    <location>
        <begin position="168"/>
        <end position="187"/>
    </location>
</feature>
<dbReference type="RefSeq" id="XP_018131339.1">
    <property type="nucleotide sequence ID" value="XM_018274038.1"/>
</dbReference>
<evidence type="ECO:0000313" key="4">
    <source>
        <dbReference type="Proteomes" id="UP000091956"/>
    </source>
</evidence>
<protein>
    <recommendedName>
        <fullName evidence="5">Tetraspanin Tsp3</fullName>
    </recommendedName>
</protein>
<feature type="region of interest" description="Disordered" evidence="1">
    <location>
        <begin position="227"/>
        <end position="278"/>
    </location>
</feature>
<reference evidence="3 4" key="1">
    <citation type="submission" date="2016-03" db="EMBL/GenBank/DDBJ databases">
        <title>Comparative genomics of Pseudogymnoascus destructans, the fungus causing white-nose syndrome of bats.</title>
        <authorList>
            <person name="Palmer J.M."/>
            <person name="Drees K.P."/>
            <person name="Foster J.T."/>
            <person name="Lindner D.L."/>
        </authorList>
    </citation>
    <scope>NUCLEOTIDE SEQUENCE [LARGE SCALE GENOMIC DNA]</scope>
    <source>
        <strain evidence="3 4">UAMH 10579</strain>
    </source>
</reference>
<keyword evidence="2" id="KW-1133">Transmembrane helix</keyword>
<organism evidence="3 4">
    <name type="scientific">Pseudogymnoascus verrucosus</name>
    <dbReference type="NCBI Taxonomy" id="342668"/>
    <lineage>
        <taxon>Eukaryota</taxon>
        <taxon>Fungi</taxon>
        <taxon>Dikarya</taxon>
        <taxon>Ascomycota</taxon>
        <taxon>Pezizomycotina</taxon>
        <taxon>Leotiomycetes</taxon>
        <taxon>Thelebolales</taxon>
        <taxon>Thelebolaceae</taxon>
        <taxon>Pseudogymnoascus</taxon>
    </lineage>
</organism>
<evidence type="ECO:0008006" key="5">
    <source>
        <dbReference type="Google" id="ProtNLM"/>
    </source>
</evidence>
<dbReference type="OrthoDB" id="71600at2759"/>
<gene>
    <name evidence="3" type="ORF">VE01_04567</name>
</gene>
<feature type="transmembrane region" description="Helical" evidence="2">
    <location>
        <begin position="6"/>
        <end position="26"/>
    </location>
</feature>
<evidence type="ECO:0000256" key="1">
    <source>
        <dbReference type="SAM" id="MobiDB-lite"/>
    </source>
</evidence>
<accession>A0A1B8GP20</accession>
<feature type="transmembrane region" description="Helical" evidence="2">
    <location>
        <begin position="38"/>
        <end position="58"/>
    </location>
</feature>
<dbReference type="AlphaFoldDB" id="A0A1B8GP20"/>
<keyword evidence="2" id="KW-0812">Transmembrane</keyword>
<feature type="transmembrane region" description="Helical" evidence="2">
    <location>
        <begin position="70"/>
        <end position="92"/>
    </location>
</feature>
<dbReference type="GeneID" id="28837953"/>
<dbReference type="STRING" id="342668.A0A1B8GP20"/>
<evidence type="ECO:0000313" key="3">
    <source>
        <dbReference type="EMBL" id="OBT97606.1"/>
    </source>
</evidence>